<dbReference type="RefSeq" id="WP_094413700.1">
    <property type="nucleotide sequence ID" value="NZ_NOXV01000230.1"/>
</dbReference>
<name>A0A255Z9D7_9FLAO</name>
<comment type="subcellular location">
    <subcellularLocation>
        <location evidence="1">Cell outer membrane</location>
    </subcellularLocation>
</comment>
<dbReference type="InterPro" id="IPR003423">
    <property type="entry name" value="OMP_efflux"/>
</dbReference>
<comment type="similarity">
    <text evidence="2">Belongs to the outer membrane factor (OMF) (TC 1.B.17) family.</text>
</comment>
<evidence type="ECO:0000256" key="2">
    <source>
        <dbReference type="ARBA" id="ARBA00007613"/>
    </source>
</evidence>
<dbReference type="GO" id="GO:0015288">
    <property type="term" value="F:porin activity"/>
    <property type="evidence" value="ECO:0007669"/>
    <property type="project" value="TreeGrafter"/>
</dbReference>
<feature type="signal peptide" evidence="8">
    <location>
        <begin position="1"/>
        <end position="30"/>
    </location>
</feature>
<dbReference type="SUPFAM" id="SSF56954">
    <property type="entry name" value="Outer membrane efflux proteins (OEP)"/>
    <property type="match status" value="1"/>
</dbReference>
<keyword evidence="7" id="KW-0998">Cell outer membrane</keyword>
<sequence length="488" mass="54659">MLKNFVPAITNRLRKALLITLCLVGFSAFAQPKKWTLQECIDYAIKNNISIKNTTLDEETAAVSKKDAWGSFLPTINGQASHSWNIGLNQNITTGLLENQTTQFTSAGLNVGLDIYNGLQKINQLRRANLALISAKYQVLKMQEDIALNVANAYLQILFNKENLKVQQQQLAYDTQQLERVQQLVDAGSVPKGDLLDVKATVATDNQRKIAAENTLLLSKLSLAQLMQLENFQDFDTVDSDYPIDQSGVLLEQPSAIFDKAKEQRTELKIARANVAVAEKDVKIARGAYQPTLQGFYSFNTRAAYADRIVGVIPDPDTPFSPIGVLPSTGEIVVQQNFRPVLGSASSLWKQFDDNKGHSFGVSLNIPVLNGFRVRNNVQRAKISLERSKITLQQQELTLETNVYTAYTDAQGALKAYEAAQTTLEAREGSFNYAKERYEVGLINIFDLNQAQTLFVNAQSEVLRTKYDFIFRVKILEFYFGIPFFQKQ</sequence>
<dbReference type="GO" id="GO:1990281">
    <property type="term" value="C:efflux pump complex"/>
    <property type="evidence" value="ECO:0007669"/>
    <property type="project" value="TreeGrafter"/>
</dbReference>
<organism evidence="9 10">
    <name type="scientific">Flavobacterium cyanobacteriorum</name>
    <dbReference type="NCBI Taxonomy" id="2022802"/>
    <lineage>
        <taxon>Bacteria</taxon>
        <taxon>Pseudomonadati</taxon>
        <taxon>Bacteroidota</taxon>
        <taxon>Flavobacteriia</taxon>
        <taxon>Flavobacteriales</taxon>
        <taxon>Flavobacteriaceae</taxon>
        <taxon>Flavobacterium</taxon>
    </lineage>
</organism>
<evidence type="ECO:0000256" key="4">
    <source>
        <dbReference type="ARBA" id="ARBA00022452"/>
    </source>
</evidence>
<keyword evidence="5" id="KW-0812">Transmembrane</keyword>
<gene>
    <name evidence="9" type="ORF">CHU92_06275</name>
</gene>
<dbReference type="EMBL" id="NOXV01000230">
    <property type="protein sequence ID" value="OYQ38173.1"/>
    <property type="molecule type" value="Genomic_DNA"/>
</dbReference>
<dbReference type="Proteomes" id="UP000216605">
    <property type="component" value="Unassembled WGS sequence"/>
</dbReference>
<dbReference type="PANTHER" id="PTHR30026:SF20">
    <property type="entry name" value="OUTER MEMBRANE PROTEIN TOLC"/>
    <property type="match status" value="1"/>
</dbReference>
<dbReference type="GO" id="GO:0009279">
    <property type="term" value="C:cell outer membrane"/>
    <property type="evidence" value="ECO:0007669"/>
    <property type="project" value="UniProtKB-SubCell"/>
</dbReference>
<keyword evidence="8" id="KW-0732">Signal</keyword>
<evidence type="ECO:0000313" key="9">
    <source>
        <dbReference type="EMBL" id="OYQ38173.1"/>
    </source>
</evidence>
<reference evidence="9 10" key="1">
    <citation type="submission" date="2017-07" db="EMBL/GenBank/DDBJ databases">
        <title>Flavobacterium cyanobacteriorum sp. nov., isolated from cyanobacterial aggregates in a eutrophic lake.</title>
        <authorList>
            <person name="Cai H."/>
        </authorList>
    </citation>
    <scope>NUCLEOTIDE SEQUENCE [LARGE SCALE GENOMIC DNA]</scope>
    <source>
        <strain evidence="9 10">TH021</strain>
    </source>
</reference>
<dbReference type="PANTHER" id="PTHR30026">
    <property type="entry name" value="OUTER MEMBRANE PROTEIN TOLC"/>
    <property type="match status" value="1"/>
</dbReference>
<keyword evidence="10" id="KW-1185">Reference proteome</keyword>
<dbReference type="Gene3D" id="1.20.1600.10">
    <property type="entry name" value="Outer membrane efflux proteins (OEP)"/>
    <property type="match status" value="1"/>
</dbReference>
<dbReference type="OrthoDB" id="9811587at2"/>
<dbReference type="GO" id="GO:0015562">
    <property type="term" value="F:efflux transmembrane transporter activity"/>
    <property type="evidence" value="ECO:0007669"/>
    <property type="project" value="InterPro"/>
</dbReference>
<keyword evidence="6" id="KW-0472">Membrane</keyword>
<dbReference type="AlphaFoldDB" id="A0A255Z9D7"/>
<dbReference type="Pfam" id="PF02321">
    <property type="entry name" value="OEP"/>
    <property type="match status" value="2"/>
</dbReference>
<feature type="chain" id="PRO_5011993506" evidence="8">
    <location>
        <begin position="31"/>
        <end position="488"/>
    </location>
</feature>
<evidence type="ECO:0000313" key="10">
    <source>
        <dbReference type="Proteomes" id="UP000216605"/>
    </source>
</evidence>
<keyword evidence="3" id="KW-0813">Transport</keyword>
<protein>
    <submittedName>
        <fullName evidence="9">Transporter</fullName>
    </submittedName>
</protein>
<evidence type="ECO:0000256" key="7">
    <source>
        <dbReference type="ARBA" id="ARBA00023237"/>
    </source>
</evidence>
<evidence type="ECO:0000256" key="8">
    <source>
        <dbReference type="SAM" id="SignalP"/>
    </source>
</evidence>
<evidence type="ECO:0000256" key="5">
    <source>
        <dbReference type="ARBA" id="ARBA00022692"/>
    </source>
</evidence>
<proteinExistence type="inferred from homology"/>
<keyword evidence="4" id="KW-1134">Transmembrane beta strand</keyword>
<comment type="caution">
    <text evidence="9">The sequence shown here is derived from an EMBL/GenBank/DDBJ whole genome shotgun (WGS) entry which is preliminary data.</text>
</comment>
<dbReference type="InterPro" id="IPR051906">
    <property type="entry name" value="TolC-like"/>
</dbReference>
<accession>A0A255Z9D7</accession>
<evidence type="ECO:0000256" key="3">
    <source>
        <dbReference type="ARBA" id="ARBA00022448"/>
    </source>
</evidence>
<evidence type="ECO:0000256" key="1">
    <source>
        <dbReference type="ARBA" id="ARBA00004442"/>
    </source>
</evidence>
<evidence type="ECO:0000256" key="6">
    <source>
        <dbReference type="ARBA" id="ARBA00023136"/>
    </source>
</evidence>